<dbReference type="GeneID" id="11972256"/>
<sequence length="474" mass="51421">MMMLIDGEWTGSCSEETYEVKNPANGRLVDTAPLGSAEDVKRAADSAHEAFKKWSELTARERGKILFRAAQRVREKQHELAVTLTMEQGKPLKEARDEIQGFANILEYYSGISAALEGRAVSLANGRHGIILRRPIGVCGAIIPWNVPAIIMGWKVGPALVTGNTLVLKPATTTPLTNLSLASILNASGLPKGVLNVVTGNGASVGEEIVRNPLIKKLSFTGSIETGRRVLQAASSSMKRVTLELGGSDPMIVCDDADIKKAVEGAVHGRFYNCGQTCTAVKRLYVFESIADEFVRKLRGRVERLKVGNGMEEGVDMGPLNNRAQWEQIKTLVDRVKEKEEGTVIAGGKVPEGETYKNGYFYMPTLVTDVAPDSALLKEEVFGPVLPIITVKGLDEAIELANGSKFGLGSSIWTNDIEKIRVACERLESGVTWVNQHVKLPPEMPFGGVKESGIGRENGLETIDAYCELKSIIT</sequence>
<protein>
    <submittedName>
        <fullName evidence="5">NAD-dependent aldehyde dehydrogenase</fullName>
        <ecNumber evidence="5">1.2.1.16</ecNumber>
    </submittedName>
</protein>
<comment type="subunit">
    <text evidence="2">Homotetramer.</text>
</comment>
<dbReference type="EMBL" id="CP003243">
    <property type="protein sequence ID" value="AFD00837.1"/>
    <property type="molecule type" value="Genomic_DNA"/>
</dbReference>
<dbReference type="OrthoDB" id="6342at2157"/>
<dbReference type="PROSITE" id="PS00070">
    <property type="entry name" value="ALDEHYDE_DEHYDR_CYS"/>
    <property type="match status" value="1"/>
</dbReference>
<keyword evidence="3 5" id="KW-0560">Oxidoreductase</keyword>
<dbReference type="GO" id="GO:0009013">
    <property type="term" value="F:succinate-semialdehyde dehydrogenase [NAD(P)+] activity"/>
    <property type="evidence" value="ECO:0007669"/>
    <property type="project" value="UniProtKB-EC"/>
</dbReference>
<dbReference type="SUPFAM" id="SSF53720">
    <property type="entry name" value="ALDH-like"/>
    <property type="match status" value="1"/>
</dbReference>
<gene>
    <name evidence="5" type="ordered locus">Mtc_2099</name>
</gene>
<dbReference type="InterPro" id="IPR016163">
    <property type="entry name" value="Ald_DH_C"/>
</dbReference>
<evidence type="ECO:0000313" key="5">
    <source>
        <dbReference type="EMBL" id="AFD00837.1"/>
    </source>
</evidence>
<name>H8I819_METCZ</name>
<keyword evidence="6" id="KW-1185">Reference proteome</keyword>
<organism evidence="5 6">
    <name type="scientific">Methanocella conradii (strain DSM 24694 / JCM 17849 / CGMCC 1.5162 / HZ254)</name>
    <dbReference type="NCBI Taxonomy" id="1041930"/>
    <lineage>
        <taxon>Archaea</taxon>
        <taxon>Methanobacteriati</taxon>
        <taxon>Methanobacteriota</taxon>
        <taxon>Stenosarchaea group</taxon>
        <taxon>Methanomicrobia</taxon>
        <taxon>Methanocellales</taxon>
        <taxon>Methanocellaceae</taxon>
        <taxon>Methanocella</taxon>
    </lineage>
</organism>
<dbReference type="RefSeq" id="WP_014406668.1">
    <property type="nucleotide sequence ID" value="NC_017034.1"/>
</dbReference>
<dbReference type="InterPro" id="IPR016162">
    <property type="entry name" value="Ald_DH_N"/>
</dbReference>
<dbReference type="Proteomes" id="UP000005233">
    <property type="component" value="Chromosome"/>
</dbReference>
<accession>H8I819</accession>
<dbReference type="HOGENOM" id="CLU_005391_0_0_2"/>
<evidence type="ECO:0000256" key="3">
    <source>
        <dbReference type="ARBA" id="ARBA00023002"/>
    </source>
</evidence>
<dbReference type="FunFam" id="3.40.309.10:FF:000009">
    <property type="entry name" value="Aldehyde dehydrogenase A"/>
    <property type="match status" value="1"/>
</dbReference>
<comment type="similarity">
    <text evidence="1">Belongs to the aldehyde dehydrogenase family.</text>
</comment>
<feature type="domain" description="Aldehyde dehydrogenase" evidence="4">
    <location>
        <begin position="9"/>
        <end position="472"/>
    </location>
</feature>
<evidence type="ECO:0000256" key="1">
    <source>
        <dbReference type="ARBA" id="ARBA00009986"/>
    </source>
</evidence>
<dbReference type="Gene3D" id="3.40.605.10">
    <property type="entry name" value="Aldehyde Dehydrogenase, Chain A, domain 1"/>
    <property type="match status" value="1"/>
</dbReference>
<dbReference type="AlphaFoldDB" id="H8I819"/>
<dbReference type="eggNOG" id="arCOG01252">
    <property type="taxonomic scope" value="Archaea"/>
</dbReference>
<dbReference type="InterPro" id="IPR015590">
    <property type="entry name" value="Aldehyde_DH_dom"/>
</dbReference>
<evidence type="ECO:0000256" key="2">
    <source>
        <dbReference type="ARBA" id="ARBA00011881"/>
    </source>
</evidence>
<dbReference type="PANTHER" id="PTHR11699">
    <property type="entry name" value="ALDEHYDE DEHYDROGENASE-RELATED"/>
    <property type="match status" value="1"/>
</dbReference>
<dbReference type="Gene3D" id="3.40.309.10">
    <property type="entry name" value="Aldehyde Dehydrogenase, Chain A, domain 2"/>
    <property type="match status" value="1"/>
</dbReference>
<dbReference type="FunFam" id="3.40.605.10:FF:000007">
    <property type="entry name" value="NAD/NADP-dependent betaine aldehyde dehydrogenase"/>
    <property type="match status" value="1"/>
</dbReference>
<dbReference type="EC" id="1.2.1.16" evidence="5"/>
<proteinExistence type="inferred from homology"/>
<dbReference type="InterPro" id="IPR016160">
    <property type="entry name" value="Ald_DH_CS_CYS"/>
</dbReference>
<evidence type="ECO:0000259" key="4">
    <source>
        <dbReference type="Pfam" id="PF00171"/>
    </source>
</evidence>
<dbReference type="InterPro" id="IPR016161">
    <property type="entry name" value="Ald_DH/histidinol_DH"/>
</dbReference>
<dbReference type="KEGG" id="mez:Mtc_2099"/>
<dbReference type="Pfam" id="PF00171">
    <property type="entry name" value="Aldedh"/>
    <property type="match status" value="1"/>
</dbReference>
<evidence type="ECO:0000313" key="6">
    <source>
        <dbReference type="Proteomes" id="UP000005233"/>
    </source>
</evidence>
<dbReference type="STRING" id="1041930.Mtc_2099"/>
<reference evidence="5 6" key="1">
    <citation type="journal article" date="2012" name="J. Bacteriol.">
        <title>Complete genome sequence of a thermophilic methanogen, Methanocella conradii HZ254, isolated from Chinese rice field soil.</title>
        <authorList>
            <person name="Lu Z."/>
            <person name="Lu Y."/>
        </authorList>
    </citation>
    <scope>NUCLEOTIDE SEQUENCE [LARGE SCALE GENOMIC DNA]</scope>
    <source>
        <strain evidence="6">DSM 24694 / JCM 17849 / CGMCC 1.5162 / HZ254</strain>
    </source>
</reference>